<dbReference type="GO" id="GO:0016607">
    <property type="term" value="C:nuclear speck"/>
    <property type="evidence" value="ECO:0007669"/>
    <property type="project" value="UniProtKB-SubCell"/>
</dbReference>
<dbReference type="PROSITE" id="PS50084">
    <property type="entry name" value="KH_TYPE_1"/>
    <property type="match status" value="1"/>
</dbReference>
<dbReference type="Gene3D" id="3.90.1140.10">
    <property type="entry name" value="Cyclic phosphodiesterase"/>
    <property type="match status" value="1"/>
</dbReference>
<gene>
    <name evidence="15" type="primary">ASCC1</name>
</gene>
<evidence type="ECO:0000256" key="9">
    <source>
        <dbReference type="ARBA" id="ARBA00067688"/>
    </source>
</evidence>
<keyword evidence="12" id="KW-0694">RNA-binding</keyword>
<dbReference type="GO" id="GO:0003723">
    <property type="term" value="F:RNA binding"/>
    <property type="evidence" value="ECO:0007669"/>
    <property type="project" value="UniProtKB-UniRule"/>
</dbReference>
<evidence type="ECO:0000256" key="2">
    <source>
        <dbReference type="ARBA" id="ARBA00022763"/>
    </source>
</evidence>
<evidence type="ECO:0000313" key="14">
    <source>
        <dbReference type="Proteomes" id="UP000694857"/>
    </source>
</evidence>
<dbReference type="KEGG" id="bmus:118882741"/>
<dbReference type="InterPro" id="IPR047538">
    <property type="entry name" value="KH-I_ASCC1"/>
</dbReference>
<evidence type="ECO:0000256" key="10">
    <source>
        <dbReference type="ARBA" id="ARBA00077295"/>
    </source>
</evidence>
<evidence type="ECO:0000256" key="1">
    <source>
        <dbReference type="ARBA" id="ARBA00004324"/>
    </source>
</evidence>
<dbReference type="SUPFAM" id="SSF54791">
    <property type="entry name" value="Eukaryotic type KH-domain (KH-domain type I)"/>
    <property type="match status" value="1"/>
</dbReference>
<dbReference type="InterPro" id="IPR019510">
    <property type="entry name" value="AKAP7-like_phosphoesterase"/>
</dbReference>
<evidence type="ECO:0000256" key="3">
    <source>
        <dbReference type="ARBA" id="ARBA00023015"/>
    </source>
</evidence>
<dbReference type="Gene3D" id="3.30.1370.10">
    <property type="entry name" value="K Homology domain, type 1"/>
    <property type="match status" value="1"/>
</dbReference>
<accession>A0A8B8VJX3</accession>
<dbReference type="AlphaFoldDB" id="A0A8B8VJX3"/>
<dbReference type="PANTHER" id="PTHR13360:SF1">
    <property type="entry name" value="ACTIVATING SIGNAL COINTEGRATOR 1 COMPLEX SUBUNIT 1"/>
    <property type="match status" value="1"/>
</dbReference>
<comment type="subcellular location">
    <subcellularLocation>
        <location evidence="1">Nucleus speckle</location>
    </subcellularLocation>
</comment>
<evidence type="ECO:0000256" key="11">
    <source>
        <dbReference type="ARBA" id="ARBA00083159"/>
    </source>
</evidence>
<dbReference type="Pfam" id="PF00013">
    <property type="entry name" value="KH_1"/>
    <property type="match status" value="1"/>
</dbReference>
<dbReference type="CTD" id="51008"/>
<dbReference type="SMART" id="SM00322">
    <property type="entry name" value="KH"/>
    <property type="match status" value="1"/>
</dbReference>
<proteinExistence type="predicted"/>
<keyword evidence="2" id="KW-0227">DNA damage</keyword>
<dbReference type="Pfam" id="PF10469">
    <property type="entry name" value="AKAP7_NLS"/>
    <property type="match status" value="1"/>
</dbReference>
<dbReference type="GO" id="GO:0006355">
    <property type="term" value="P:regulation of DNA-templated transcription"/>
    <property type="evidence" value="ECO:0007669"/>
    <property type="project" value="TreeGrafter"/>
</dbReference>
<dbReference type="FunFam" id="3.90.1140.10:FF:000005">
    <property type="entry name" value="activating signal cointegrator 1 complex subunit 1"/>
    <property type="match status" value="1"/>
</dbReference>
<dbReference type="OrthoDB" id="277832at2759"/>
<feature type="domain" description="K Homology" evidence="13">
    <location>
        <begin position="176"/>
        <end position="244"/>
    </location>
</feature>
<dbReference type="RefSeq" id="XP_036684852.1">
    <property type="nucleotide sequence ID" value="XM_036828957.1"/>
</dbReference>
<comment type="subunit">
    <text evidence="8">Identified in the ASCC complex that contains ASCC1, ASCC2 and ASCC3. Interacts directly with ASCC3. The ASCC complex interacts with ALKBH3. Part of the ASC-1 complex, that contains TRIP4, ASCC1, ASCC2 and ASCC3. Interacts with CSRP1. Interacts with ZCCHC4.</text>
</comment>
<name>A0A8B8VJX3_BALMU</name>
<dbReference type="InterPro" id="IPR036612">
    <property type="entry name" value="KH_dom_type_1_sf"/>
</dbReference>
<organism evidence="14 15">
    <name type="scientific">Balaenoptera musculus</name>
    <name type="common">Blue whale</name>
    <dbReference type="NCBI Taxonomy" id="9771"/>
    <lineage>
        <taxon>Eukaryota</taxon>
        <taxon>Metazoa</taxon>
        <taxon>Chordata</taxon>
        <taxon>Craniata</taxon>
        <taxon>Vertebrata</taxon>
        <taxon>Euteleostomi</taxon>
        <taxon>Mammalia</taxon>
        <taxon>Eutheria</taxon>
        <taxon>Laurasiatheria</taxon>
        <taxon>Artiodactyla</taxon>
        <taxon>Whippomorpha</taxon>
        <taxon>Cetacea</taxon>
        <taxon>Mysticeti</taxon>
        <taxon>Balaenopteridae</taxon>
        <taxon>Balaenoptera</taxon>
    </lineage>
</organism>
<evidence type="ECO:0000256" key="8">
    <source>
        <dbReference type="ARBA" id="ARBA00061834"/>
    </source>
</evidence>
<reference evidence="15" key="1">
    <citation type="submission" date="2025-08" db="UniProtKB">
        <authorList>
            <consortium name="RefSeq"/>
        </authorList>
    </citation>
    <scope>IDENTIFICATION</scope>
    <source>
        <tissue evidence="15">Epidermis and Blubber</tissue>
    </source>
</reference>
<dbReference type="CDD" id="cd22419">
    <property type="entry name" value="KH-I_ASCC1"/>
    <property type="match status" value="1"/>
</dbReference>
<evidence type="ECO:0000256" key="4">
    <source>
        <dbReference type="ARBA" id="ARBA00023163"/>
    </source>
</evidence>
<dbReference type="InterPro" id="IPR009210">
    <property type="entry name" value="ASCC1"/>
</dbReference>
<dbReference type="Proteomes" id="UP000694857">
    <property type="component" value="Chromosome 16"/>
</dbReference>
<evidence type="ECO:0000256" key="5">
    <source>
        <dbReference type="ARBA" id="ARBA00023204"/>
    </source>
</evidence>
<dbReference type="GeneID" id="118882741"/>
<dbReference type="InterPro" id="IPR004088">
    <property type="entry name" value="KH_dom_type_1"/>
</dbReference>
<evidence type="ECO:0000256" key="6">
    <source>
        <dbReference type="ARBA" id="ARBA00023242"/>
    </source>
</evidence>
<dbReference type="FunFam" id="3.30.1370.10:FF:000101">
    <property type="entry name" value="Activating signal cointegrator 1 complex subunit 1"/>
    <property type="match status" value="1"/>
</dbReference>
<keyword evidence="6" id="KW-0539">Nucleus</keyword>
<dbReference type="SUPFAM" id="SSF55144">
    <property type="entry name" value="LigT-like"/>
    <property type="match status" value="1"/>
</dbReference>
<dbReference type="PANTHER" id="PTHR13360">
    <property type="entry name" value="ACTIVATING SIGNAL COINTEGRATOR 1 COMPLEX SUBUNIT 1"/>
    <property type="match status" value="1"/>
</dbReference>
<dbReference type="GO" id="GO:0006307">
    <property type="term" value="P:DNA alkylation repair"/>
    <property type="evidence" value="ECO:0007669"/>
    <property type="project" value="InterPro"/>
</dbReference>
<evidence type="ECO:0000256" key="12">
    <source>
        <dbReference type="PROSITE-ProRule" id="PRU00117"/>
    </source>
</evidence>
<protein>
    <recommendedName>
        <fullName evidence="9">Activating signal cointegrator 1 complex subunit 1</fullName>
    </recommendedName>
    <alternativeName>
        <fullName evidence="10">ASC-1 complex subunit p50</fullName>
    </alternativeName>
    <alternativeName>
        <fullName evidence="11">Trip4 complex subunit p50</fullName>
    </alternativeName>
</protein>
<keyword evidence="3" id="KW-0805">Transcription regulation</keyword>
<sequence>MMKYLTLSRKSELLAVEILIVEQCYLRGFGTFLYSPAPKASRSGRVYCDEGGGVLEAAACACPCNGGRGRGGEALGTRSRRGLPRPSPAVPTEVFLPQRSHFLFACFDYFTGLLFGESIMEVLRPQLIRIGGRVYRKNPIQEQTYQHEDEDDDCYQGLVECAEESCEAYEVVQTPQGFRCTVKAPSLLYKHIVGKRGDTRKKLEVETKTSISIPKPGQEGEIVITGQHRSGVISARTRIDVLLLTFRRKQPFTHFLAFFLNEAEVQERFLKFQEEVLEKCSMDHGVDSSIFQNPKKLHLTIGMLVLLSEQEIQQTCEMLQQCKEEFIDDISGGKPLEVEVAGIEYMNDDPGMVDVLYAKVRMKDGSNRLQELVDRVLERFQASGLIVKEWNSVKLHATVMNTLFRKDPNAEGRYNLYTTDGKYIFKERESFDGRNILKLFENFCFGTLKLSSIHISQRFTVDSFGNYASCGQIDFS</sequence>
<dbReference type="InterPro" id="IPR004087">
    <property type="entry name" value="KH_dom"/>
</dbReference>
<evidence type="ECO:0000256" key="7">
    <source>
        <dbReference type="ARBA" id="ARBA00055105"/>
    </source>
</evidence>
<comment type="function">
    <text evidence="7">Plays a role in DNA damage repair as component of the ASCC complex. Part of the ASC-1 complex that enhances NF-kappa-B, SRF and AP1 transactivation. In cells responding to gastrin-activated paracrine signals, it is involved in the induction of SERPINB2 expression by gastrin. May also play a role in the development of neuromuscular junction.</text>
</comment>
<evidence type="ECO:0000259" key="13">
    <source>
        <dbReference type="SMART" id="SM00322"/>
    </source>
</evidence>
<keyword evidence="14" id="KW-1185">Reference proteome</keyword>
<keyword evidence="5" id="KW-0234">DNA repair</keyword>
<evidence type="ECO:0000313" key="15">
    <source>
        <dbReference type="RefSeq" id="XP_036684852.1"/>
    </source>
</evidence>
<dbReference type="InterPro" id="IPR009097">
    <property type="entry name" value="Cyclic_Pdiesterase"/>
</dbReference>
<keyword evidence="4" id="KW-0804">Transcription</keyword>